<evidence type="ECO:0000313" key="3">
    <source>
        <dbReference type="EMBL" id="RAV19211.1"/>
    </source>
</evidence>
<keyword evidence="1" id="KW-0472">Membrane</keyword>
<dbReference type="AlphaFoldDB" id="A0A329MGY1"/>
<dbReference type="Pfam" id="PF09922">
    <property type="entry name" value="LiaF-like_C"/>
    <property type="match status" value="1"/>
</dbReference>
<protein>
    <recommendedName>
        <fullName evidence="2">Cell wall-active antibiotics response LiaF-like C-terminal domain-containing protein</fullName>
    </recommendedName>
</protein>
<feature type="transmembrane region" description="Helical" evidence="1">
    <location>
        <begin position="12"/>
        <end position="35"/>
    </location>
</feature>
<comment type="caution">
    <text evidence="3">The sequence shown here is derived from an EMBL/GenBank/DDBJ whole genome shotgun (WGS) entry which is preliminary data.</text>
</comment>
<feature type="domain" description="Cell wall-active antibiotics response LiaF-like C-terminal" evidence="2">
    <location>
        <begin position="107"/>
        <end position="216"/>
    </location>
</feature>
<proteinExistence type="predicted"/>
<dbReference type="Proteomes" id="UP000250369">
    <property type="component" value="Unassembled WGS sequence"/>
</dbReference>
<dbReference type="RefSeq" id="WP_113033029.1">
    <property type="nucleotide sequence ID" value="NZ_QMFB01000013.1"/>
</dbReference>
<evidence type="ECO:0000313" key="4">
    <source>
        <dbReference type="Proteomes" id="UP000250369"/>
    </source>
</evidence>
<gene>
    <name evidence="3" type="ORF">DQG23_22000</name>
</gene>
<dbReference type="InterPro" id="IPR047793">
    <property type="entry name" value="LiaF_C"/>
</dbReference>
<accession>A0A329MGY1</accession>
<dbReference type="NCBIfam" id="NF040535">
    <property type="entry name" value="LiaF_C_term"/>
    <property type="match status" value="1"/>
</dbReference>
<feature type="transmembrane region" description="Helical" evidence="1">
    <location>
        <begin position="55"/>
        <end position="87"/>
    </location>
</feature>
<keyword evidence="1" id="KW-0812">Transmembrane</keyword>
<keyword evidence="4" id="KW-1185">Reference proteome</keyword>
<sequence>MNESKRYNKRNTYMVLIAAGVFLLVNKAFGVYIVVALSSMILGLHNIVTQSGKKGYILLAIGAIIILGNNFPLVIAIILLSFGFFYLRSKKMHPDDSYIQKHKLMESMKWDKSPWVLKNMSVWNIIGEVNMDLSLAIPEQKESVVILQGIIGDIDIVVPEDMGVSVQSSLMFGQVDVAREKEAGLLNKVAWQSPNYETSEQKVKLIVSYIVGDVDIKVM</sequence>
<evidence type="ECO:0000259" key="2">
    <source>
        <dbReference type="Pfam" id="PF09922"/>
    </source>
</evidence>
<dbReference type="InterPro" id="IPR024425">
    <property type="entry name" value="LiaF-like_C"/>
</dbReference>
<reference evidence="3 4" key="1">
    <citation type="journal article" date="2009" name="Int. J. Syst. Evol. Microbiol.">
        <title>Paenibacillus contaminans sp. nov., isolated from a contaminated laboratory plate.</title>
        <authorList>
            <person name="Chou J.H."/>
            <person name="Lee J.H."/>
            <person name="Lin M.C."/>
            <person name="Chang P.S."/>
            <person name="Arun A.B."/>
            <person name="Young C.C."/>
            <person name="Chen W.M."/>
        </authorList>
    </citation>
    <scope>NUCLEOTIDE SEQUENCE [LARGE SCALE GENOMIC DNA]</scope>
    <source>
        <strain evidence="3 4">CKOBP-6</strain>
    </source>
</reference>
<name>A0A329MGY1_9BACL</name>
<organism evidence="3 4">
    <name type="scientific">Paenibacillus contaminans</name>
    <dbReference type="NCBI Taxonomy" id="450362"/>
    <lineage>
        <taxon>Bacteria</taxon>
        <taxon>Bacillati</taxon>
        <taxon>Bacillota</taxon>
        <taxon>Bacilli</taxon>
        <taxon>Bacillales</taxon>
        <taxon>Paenibacillaceae</taxon>
        <taxon>Paenibacillus</taxon>
    </lineage>
</organism>
<dbReference type="EMBL" id="QMFB01000013">
    <property type="protein sequence ID" value="RAV19211.1"/>
    <property type="molecule type" value="Genomic_DNA"/>
</dbReference>
<dbReference type="OrthoDB" id="2660937at2"/>
<evidence type="ECO:0000256" key="1">
    <source>
        <dbReference type="SAM" id="Phobius"/>
    </source>
</evidence>
<keyword evidence="1" id="KW-1133">Transmembrane helix</keyword>